<dbReference type="Proteomes" id="UP000366819">
    <property type="component" value="Unassembled WGS sequence"/>
</dbReference>
<proteinExistence type="predicted"/>
<keyword evidence="3" id="KW-1185">Reference proteome</keyword>
<dbReference type="Gene3D" id="2.40.50.320">
    <property type="entry name" value="Copper binding periplasmic protein CusF"/>
    <property type="match status" value="1"/>
</dbReference>
<dbReference type="InterPro" id="IPR042230">
    <property type="entry name" value="CusF_sf"/>
</dbReference>
<evidence type="ECO:0000256" key="1">
    <source>
        <dbReference type="SAM" id="SignalP"/>
    </source>
</evidence>
<reference evidence="2 3" key="1">
    <citation type="submission" date="2019-08" db="EMBL/GenBank/DDBJ databases">
        <authorList>
            <person name="Peeters C."/>
        </authorList>
    </citation>
    <scope>NUCLEOTIDE SEQUENCE [LARGE SCALE GENOMIC DNA]</scope>
    <source>
        <strain evidence="2 3">LMG 31011</strain>
    </source>
</reference>
<dbReference type="RefSeq" id="WP_150577813.1">
    <property type="nucleotide sequence ID" value="NZ_CABPSN010000008.1"/>
</dbReference>
<sequence>MKQVLIVSGVLLAVSGAAASSAFAAGEMGNMAMSGKPAADASANANATAALTDATVKSVDASTGMVMLAHGAMTNIAMPAMTMAYKAKDAAMAKSVHTGDKVRVRVENVGGTLTIVRMDK</sequence>
<dbReference type="AlphaFoldDB" id="A0A5E4YBS8"/>
<evidence type="ECO:0000313" key="3">
    <source>
        <dbReference type="Proteomes" id="UP000366819"/>
    </source>
</evidence>
<protein>
    <submittedName>
        <fullName evidence="2">RND transporter MFP subunit</fullName>
    </submittedName>
</protein>
<evidence type="ECO:0000313" key="2">
    <source>
        <dbReference type="EMBL" id="VVE45950.1"/>
    </source>
</evidence>
<name>A0A5E4YBS8_9BURK</name>
<accession>A0A5E4YBS8</accession>
<dbReference type="Pfam" id="PF11604">
    <property type="entry name" value="CusF_Ec"/>
    <property type="match status" value="1"/>
</dbReference>
<dbReference type="InterPro" id="IPR021647">
    <property type="entry name" value="CusF_Ec"/>
</dbReference>
<dbReference type="EMBL" id="CABPSN010000008">
    <property type="protein sequence ID" value="VVE45950.1"/>
    <property type="molecule type" value="Genomic_DNA"/>
</dbReference>
<gene>
    <name evidence="2" type="ORF">PAQ31011_04427</name>
</gene>
<feature type="chain" id="PRO_5022851882" evidence="1">
    <location>
        <begin position="25"/>
        <end position="120"/>
    </location>
</feature>
<feature type="signal peptide" evidence="1">
    <location>
        <begin position="1"/>
        <end position="24"/>
    </location>
</feature>
<organism evidence="2 3">
    <name type="scientific">Pandoraea aquatica</name>
    <dbReference type="NCBI Taxonomy" id="2508290"/>
    <lineage>
        <taxon>Bacteria</taxon>
        <taxon>Pseudomonadati</taxon>
        <taxon>Pseudomonadota</taxon>
        <taxon>Betaproteobacteria</taxon>
        <taxon>Burkholderiales</taxon>
        <taxon>Burkholderiaceae</taxon>
        <taxon>Pandoraea</taxon>
    </lineage>
</organism>
<keyword evidence="1" id="KW-0732">Signal</keyword>